<protein>
    <recommendedName>
        <fullName evidence="2">protein-tyrosine-phosphatase</fullName>
        <ecNumber evidence="2">3.1.3.48</ecNumber>
    </recommendedName>
</protein>
<evidence type="ECO:0000313" key="6">
    <source>
        <dbReference type="Proteomes" id="UP000283255"/>
    </source>
</evidence>
<dbReference type="SUPFAM" id="SSF89550">
    <property type="entry name" value="PHP domain-like"/>
    <property type="match status" value="1"/>
</dbReference>
<dbReference type="PANTHER" id="PTHR39181:SF1">
    <property type="entry name" value="TYROSINE-PROTEIN PHOSPHATASE YWQE"/>
    <property type="match status" value="1"/>
</dbReference>
<dbReference type="InterPro" id="IPR016195">
    <property type="entry name" value="Pol/histidinol_Pase-like"/>
</dbReference>
<dbReference type="GO" id="GO:0030145">
    <property type="term" value="F:manganese ion binding"/>
    <property type="evidence" value="ECO:0007669"/>
    <property type="project" value="InterPro"/>
</dbReference>
<keyword evidence="3" id="KW-0378">Hydrolase</keyword>
<comment type="catalytic activity">
    <reaction evidence="4">
        <text>O-phospho-L-tyrosyl-[protein] + H2O = L-tyrosyl-[protein] + phosphate</text>
        <dbReference type="Rhea" id="RHEA:10684"/>
        <dbReference type="Rhea" id="RHEA-COMP:10136"/>
        <dbReference type="Rhea" id="RHEA-COMP:20101"/>
        <dbReference type="ChEBI" id="CHEBI:15377"/>
        <dbReference type="ChEBI" id="CHEBI:43474"/>
        <dbReference type="ChEBI" id="CHEBI:46858"/>
        <dbReference type="ChEBI" id="CHEBI:61978"/>
        <dbReference type="EC" id="3.1.3.48"/>
    </reaction>
</comment>
<evidence type="ECO:0000256" key="1">
    <source>
        <dbReference type="ARBA" id="ARBA00005750"/>
    </source>
</evidence>
<dbReference type="PANTHER" id="PTHR39181">
    <property type="entry name" value="TYROSINE-PROTEIN PHOSPHATASE YWQE"/>
    <property type="match status" value="1"/>
</dbReference>
<dbReference type="RefSeq" id="WP_119910488.1">
    <property type="nucleotide sequence ID" value="NZ_QZCH01000010.1"/>
</dbReference>
<reference evidence="5 6" key="1">
    <citation type="submission" date="2018-09" db="EMBL/GenBank/DDBJ databases">
        <authorList>
            <person name="Wang F."/>
        </authorList>
    </citation>
    <scope>NUCLEOTIDE SEQUENCE [LARGE SCALE GENOMIC DNA]</scope>
    <source>
        <strain evidence="5 6">PLHSC7-2</strain>
    </source>
</reference>
<organism evidence="5 6">
    <name type="scientific">Motilimonas pumila</name>
    <dbReference type="NCBI Taxonomy" id="2303987"/>
    <lineage>
        <taxon>Bacteria</taxon>
        <taxon>Pseudomonadati</taxon>
        <taxon>Pseudomonadota</taxon>
        <taxon>Gammaproteobacteria</taxon>
        <taxon>Alteromonadales</taxon>
        <taxon>Alteromonadales genera incertae sedis</taxon>
        <taxon>Motilimonas</taxon>
    </lineage>
</organism>
<comment type="caution">
    <text evidence="5">The sequence shown here is derived from an EMBL/GenBank/DDBJ whole genome shotgun (WGS) entry which is preliminary data.</text>
</comment>
<dbReference type="Proteomes" id="UP000283255">
    <property type="component" value="Unassembled WGS sequence"/>
</dbReference>
<evidence type="ECO:0000256" key="2">
    <source>
        <dbReference type="ARBA" id="ARBA00013064"/>
    </source>
</evidence>
<proteinExistence type="inferred from homology"/>
<dbReference type="GO" id="GO:0004725">
    <property type="term" value="F:protein tyrosine phosphatase activity"/>
    <property type="evidence" value="ECO:0007669"/>
    <property type="project" value="UniProtKB-EC"/>
</dbReference>
<dbReference type="AlphaFoldDB" id="A0A418YF69"/>
<dbReference type="OrthoDB" id="9788539at2"/>
<dbReference type="Gene3D" id="3.20.20.140">
    <property type="entry name" value="Metal-dependent hydrolases"/>
    <property type="match status" value="1"/>
</dbReference>
<dbReference type="InterPro" id="IPR016667">
    <property type="entry name" value="Caps_polysacc_synth_CpsB/CapC"/>
</dbReference>
<evidence type="ECO:0000313" key="5">
    <source>
        <dbReference type="EMBL" id="RJG47905.1"/>
    </source>
</evidence>
<name>A0A418YF69_9GAMM</name>
<sequence>MIDLHCHILPGIDDGPPSYLTSVLMLQAAKDDGISHCVFTPHIEAGRFDNDKAIITQSFNSLLEHASDYSCSFAAEVRLDPQIMQWVKQEKLPFLGRYRNKDVLLLEFPHSHIPPGSDNLTAWLLAQGVLPMIAHPERNRAVWEQPSKLQPFIKQGCLMQITAGALLGQFGEISLQRAEELLQQGLVDVMASDAHNLTNRPPKLAAAKNRACELIGEVKAKALVVDTPAAILGF</sequence>
<dbReference type="EC" id="3.1.3.48" evidence="2"/>
<evidence type="ECO:0000256" key="4">
    <source>
        <dbReference type="ARBA" id="ARBA00051722"/>
    </source>
</evidence>
<dbReference type="EMBL" id="QZCH01000010">
    <property type="protein sequence ID" value="RJG47905.1"/>
    <property type="molecule type" value="Genomic_DNA"/>
</dbReference>
<comment type="similarity">
    <text evidence="1">Belongs to the metallo-dependent hydrolases superfamily. CpsB/CapC family.</text>
</comment>
<dbReference type="PIRSF" id="PIRSF016557">
    <property type="entry name" value="Caps_synth_CpsB"/>
    <property type="match status" value="1"/>
</dbReference>
<keyword evidence="6" id="KW-1185">Reference proteome</keyword>
<reference evidence="5 6" key="2">
    <citation type="submission" date="2019-01" db="EMBL/GenBank/DDBJ databases">
        <title>Motilimonas pumilus sp. nov., isolated from the gut of sea cucumber (Apostichopus japonicus).</title>
        <authorList>
            <person name="Wang F.-Q."/>
            <person name="Ren L.-H."/>
            <person name="Lin Y.-W."/>
            <person name="Sun G.-H."/>
            <person name="Du Z.-J."/>
            <person name="Zhao J.-X."/>
            <person name="Liu X.-J."/>
            <person name="Liu L.-J."/>
        </authorList>
    </citation>
    <scope>NUCLEOTIDE SEQUENCE [LARGE SCALE GENOMIC DNA]</scope>
    <source>
        <strain evidence="5 6">PLHSC7-2</strain>
    </source>
</reference>
<evidence type="ECO:0000256" key="3">
    <source>
        <dbReference type="ARBA" id="ARBA00022801"/>
    </source>
</evidence>
<accession>A0A418YF69</accession>
<dbReference type="Pfam" id="PF19567">
    <property type="entry name" value="CpsB_CapC"/>
    <property type="match status" value="1"/>
</dbReference>
<gene>
    <name evidence="5" type="ORF">D1Z90_09330</name>
</gene>